<evidence type="ECO:0000313" key="4">
    <source>
        <dbReference type="Proteomes" id="UP001145069"/>
    </source>
</evidence>
<evidence type="ECO:0000259" key="2">
    <source>
        <dbReference type="PROSITE" id="PS51099"/>
    </source>
</evidence>
<dbReference type="CDD" id="cd05563">
    <property type="entry name" value="PTS_IIB_ascorbate"/>
    <property type="match status" value="1"/>
</dbReference>
<dbReference type="EMBL" id="JAMQKC010000031">
    <property type="protein sequence ID" value="MDC3418551.1"/>
    <property type="molecule type" value="Genomic_DNA"/>
</dbReference>
<organism evidence="3 4">
    <name type="scientific">Aquibacillus salsiterrae</name>
    <dbReference type="NCBI Taxonomy" id="2950439"/>
    <lineage>
        <taxon>Bacteria</taxon>
        <taxon>Bacillati</taxon>
        <taxon>Bacillota</taxon>
        <taxon>Bacilli</taxon>
        <taxon>Bacillales</taxon>
        <taxon>Bacillaceae</taxon>
        <taxon>Aquibacillus</taxon>
    </lineage>
</organism>
<dbReference type="InterPro" id="IPR003501">
    <property type="entry name" value="PTS_EIIB_2/3"/>
</dbReference>
<dbReference type="InterPro" id="IPR036095">
    <property type="entry name" value="PTS_EIIB-like_sf"/>
</dbReference>
<dbReference type="AlphaFoldDB" id="A0A9X3WHJ3"/>
<feature type="domain" description="PTS EIIB type-2" evidence="2">
    <location>
        <begin position="1"/>
        <end position="90"/>
    </location>
</feature>
<keyword evidence="4" id="KW-1185">Reference proteome</keyword>
<reference evidence="3" key="1">
    <citation type="submission" date="2022-06" db="EMBL/GenBank/DDBJ databases">
        <title>Aquibacillus sp. a new bacterium isolated from soil saline samples.</title>
        <authorList>
            <person name="Galisteo C."/>
            <person name="De La Haba R."/>
            <person name="Sanchez-Porro C."/>
            <person name="Ventosa A."/>
        </authorList>
    </citation>
    <scope>NUCLEOTIDE SEQUENCE</scope>
    <source>
        <strain evidence="3">3ASR75-54</strain>
    </source>
</reference>
<gene>
    <name evidence="3" type="ORF">NC799_16955</name>
</gene>
<sequence>MKILVVCGNGLGSSFIVEMNVKTILKELGIEAEVTHTDLTTSKSENADYYLGAADLIENIEDGKRKLIKLNNIMDKKELREALESNLKEV</sequence>
<dbReference type="PROSITE" id="PS51099">
    <property type="entry name" value="PTS_EIIB_TYPE_2"/>
    <property type="match status" value="1"/>
</dbReference>
<protein>
    <submittedName>
        <fullName evidence="3">PTS sugar transporter subunit IIB</fullName>
    </submittedName>
</protein>
<name>A0A9X3WHJ3_9BACI</name>
<dbReference type="RefSeq" id="WP_272447620.1">
    <property type="nucleotide sequence ID" value="NZ_JAMQKC010000031.1"/>
</dbReference>
<keyword evidence="3" id="KW-0762">Sugar transport</keyword>
<dbReference type="GO" id="GO:0009401">
    <property type="term" value="P:phosphoenolpyruvate-dependent sugar phosphotransferase system"/>
    <property type="evidence" value="ECO:0007669"/>
    <property type="project" value="InterPro"/>
</dbReference>
<evidence type="ECO:0000313" key="3">
    <source>
        <dbReference type="EMBL" id="MDC3418551.1"/>
    </source>
</evidence>
<dbReference type="SUPFAM" id="SSF52794">
    <property type="entry name" value="PTS system IIB component-like"/>
    <property type="match status" value="1"/>
</dbReference>
<comment type="caution">
    <text evidence="3">The sequence shown here is derived from an EMBL/GenBank/DDBJ whole genome shotgun (WGS) entry which is preliminary data.</text>
</comment>
<dbReference type="InterPro" id="IPR013011">
    <property type="entry name" value="PTS_EIIB_2"/>
</dbReference>
<dbReference type="Proteomes" id="UP001145069">
    <property type="component" value="Unassembled WGS sequence"/>
</dbReference>
<dbReference type="Pfam" id="PF02302">
    <property type="entry name" value="PTS_IIB"/>
    <property type="match status" value="1"/>
</dbReference>
<dbReference type="Gene3D" id="3.40.50.2300">
    <property type="match status" value="1"/>
</dbReference>
<keyword evidence="1" id="KW-0808">Transferase</keyword>
<proteinExistence type="predicted"/>
<evidence type="ECO:0000256" key="1">
    <source>
        <dbReference type="ARBA" id="ARBA00022679"/>
    </source>
</evidence>
<keyword evidence="3" id="KW-0813">Transport</keyword>
<accession>A0A9X3WHJ3</accession>
<dbReference type="GO" id="GO:0008982">
    <property type="term" value="F:protein-N(PI)-phosphohistidine-sugar phosphotransferase activity"/>
    <property type="evidence" value="ECO:0007669"/>
    <property type="project" value="InterPro"/>
</dbReference>